<gene>
    <name evidence="1" type="ORF">FGO68_gene17712</name>
</gene>
<organism evidence="1 2">
    <name type="scientific">Halteria grandinella</name>
    <dbReference type="NCBI Taxonomy" id="5974"/>
    <lineage>
        <taxon>Eukaryota</taxon>
        <taxon>Sar</taxon>
        <taxon>Alveolata</taxon>
        <taxon>Ciliophora</taxon>
        <taxon>Intramacronucleata</taxon>
        <taxon>Spirotrichea</taxon>
        <taxon>Stichotrichia</taxon>
        <taxon>Sporadotrichida</taxon>
        <taxon>Halteriidae</taxon>
        <taxon>Halteria</taxon>
    </lineage>
</organism>
<reference evidence="1" key="1">
    <citation type="submission" date="2019-06" db="EMBL/GenBank/DDBJ databases">
        <authorList>
            <person name="Zheng W."/>
        </authorList>
    </citation>
    <scope>NUCLEOTIDE SEQUENCE</scope>
    <source>
        <strain evidence="1">QDHG01</strain>
    </source>
</reference>
<evidence type="ECO:0000313" key="1">
    <source>
        <dbReference type="EMBL" id="TNV81874.1"/>
    </source>
</evidence>
<accession>A0A8J8T4G9</accession>
<dbReference type="AlphaFoldDB" id="A0A8J8T4G9"/>
<evidence type="ECO:0000313" key="2">
    <source>
        <dbReference type="Proteomes" id="UP000785679"/>
    </source>
</evidence>
<sequence length="100" mass="11557">MVVWNCAWNMMFFLHRVEEWPASILGSNSCKSLDQAFDDQSVFFWKNHFHKILPSMGTPRETKRGFTVVILRLPNLKTLVLLRLLVSACNCPGLVQYILS</sequence>
<proteinExistence type="predicted"/>
<comment type="caution">
    <text evidence="1">The sequence shown here is derived from an EMBL/GenBank/DDBJ whole genome shotgun (WGS) entry which is preliminary data.</text>
</comment>
<keyword evidence="2" id="KW-1185">Reference proteome</keyword>
<protein>
    <submittedName>
        <fullName evidence="1">Uncharacterized protein</fullName>
    </submittedName>
</protein>
<dbReference type="Proteomes" id="UP000785679">
    <property type="component" value="Unassembled WGS sequence"/>
</dbReference>
<dbReference type="EMBL" id="RRYP01005623">
    <property type="protein sequence ID" value="TNV81874.1"/>
    <property type="molecule type" value="Genomic_DNA"/>
</dbReference>
<name>A0A8J8T4G9_HALGN</name>